<dbReference type="InterPro" id="IPR050201">
    <property type="entry name" value="Bacterial_glucokinase"/>
</dbReference>
<dbReference type="NCBIfam" id="TIGR00749">
    <property type="entry name" value="glk"/>
    <property type="match status" value="1"/>
</dbReference>
<keyword evidence="1 4" id="KW-0808">Transferase</keyword>
<evidence type="ECO:0000256" key="3">
    <source>
        <dbReference type="RuleBase" id="RU004046"/>
    </source>
</evidence>
<dbReference type="InterPro" id="IPR003836">
    <property type="entry name" value="Glucokinase"/>
</dbReference>
<gene>
    <name evidence="4" type="primary">glk</name>
    <name evidence="4" type="ORF">OG308_16185</name>
</gene>
<dbReference type="EC" id="2.7.1.2" evidence="4"/>
<name>A0ABZ1NHS3_9NOCA</name>
<dbReference type="PANTHER" id="PTHR47690:SF1">
    <property type="entry name" value="GLUCOKINASE"/>
    <property type="match status" value="1"/>
</dbReference>
<dbReference type="CDD" id="cd24008">
    <property type="entry name" value="ASKHA_NBD_GLK"/>
    <property type="match status" value="1"/>
</dbReference>
<evidence type="ECO:0000313" key="4">
    <source>
        <dbReference type="EMBL" id="WTY39254.1"/>
    </source>
</evidence>
<dbReference type="Gene3D" id="3.40.367.20">
    <property type="match status" value="1"/>
</dbReference>
<keyword evidence="5" id="KW-1185">Reference proteome</keyword>
<dbReference type="InterPro" id="IPR043129">
    <property type="entry name" value="ATPase_NBD"/>
</dbReference>
<dbReference type="EMBL" id="CP109527">
    <property type="protein sequence ID" value="WTY39254.1"/>
    <property type="molecule type" value="Genomic_DNA"/>
</dbReference>
<dbReference type="PANTHER" id="PTHR47690">
    <property type="entry name" value="GLUCOKINASE"/>
    <property type="match status" value="1"/>
</dbReference>
<dbReference type="Proteomes" id="UP001621418">
    <property type="component" value="Chromosome"/>
</dbReference>
<evidence type="ECO:0000256" key="2">
    <source>
        <dbReference type="ARBA" id="ARBA00022777"/>
    </source>
</evidence>
<dbReference type="Pfam" id="PF02685">
    <property type="entry name" value="Glucokinase"/>
    <property type="match status" value="1"/>
</dbReference>
<proteinExistence type="inferred from homology"/>
<dbReference type="SUPFAM" id="SSF53067">
    <property type="entry name" value="Actin-like ATPase domain"/>
    <property type="match status" value="1"/>
</dbReference>
<dbReference type="Gene3D" id="3.30.420.40">
    <property type="match status" value="1"/>
</dbReference>
<organism evidence="4 5">
    <name type="scientific">Nocardia salmonicida</name>
    <dbReference type="NCBI Taxonomy" id="53431"/>
    <lineage>
        <taxon>Bacteria</taxon>
        <taxon>Bacillati</taxon>
        <taxon>Actinomycetota</taxon>
        <taxon>Actinomycetes</taxon>
        <taxon>Mycobacteriales</taxon>
        <taxon>Nocardiaceae</taxon>
        <taxon>Nocardia</taxon>
    </lineage>
</organism>
<accession>A0ABZ1NHS3</accession>
<comment type="similarity">
    <text evidence="3">Belongs to the bacterial glucokinase family.</text>
</comment>
<dbReference type="RefSeq" id="WP_405151207.1">
    <property type="nucleotide sequence ID" value="NZ_CP109527.1"/>
</dbReference>
<dbReference type="GO" id="GO:0004340">
    <property type="term" value="F:glucokinase activity"/>
    <property type="evidence" value="ECO:0007669"/>
    <property type="project" value="UniProtKB-EC"/>
</dbReference>
<keyword evidence="2" id="KW-0418">Kinase</keyword>
<reference evidence="4 5" key="1">
    <citation type="submission" date="2022-10" db="EMBL/GenBank/DDBJ databases">
        <title>The complete genomes of actinobacterial strains from the NBC collection.</title>
        <authorList>
            <person name="Joergensen T.S."/>
            <person name="Alvarez Arevalo M."/>
            <person name="Sterndorff E.B."/>
            <person name="Faurdal D."/>
            <person name="Vuksanovic O."/>
            <person name="Mourched A.-S."/>
            <person name="Charusanti P."/>
            <person name="Shaw S."/>
            <person name="Blin K."/>
            <person name="Weber T."/>
        </authorList>
    </citation>
    <scope>NUCLEOTIDE SEQUENCE [LARGE SCALE GENOMIC DNA]</scope>
    <source>
        <strain evidence="4 5">NBC_01413</strain>
    </source>
</reference>
<evidence type="ECO:0000256" key="1">
    <source>
        <dbReference type="ARBA" id="ARBA00022679"/>
    </source>
</evidence>
<protein>
    <submittedName>
        <fullName evidence="4">Glucokinase</fullName>
        <ecNumber evidence="4">2.7.1.2</ecNumber>
    </submittedName>
</protein>
<sequence>MSLPLTAEPCLVADVGGTHARFGLVSEGRPDPYDVRVLRCADYPDLVSAVENYLHRTDRVRPVAACVAVAGPVLGDRVRLTNTGWDFSVIDSRRRLRLRHLEVINDFTALALAVPHLPREAFVGIGTGIRRHREPIAVIGPGTGLGVAALVRSAQTWIPISGEGGHAGLPVETAREAEIAAVLRQRHEVVCAETVLSGPGLIRLYQAVALLHGVPATCTHPEQIHLAARRFDDPVAHETLEVFFGLFGAFCGNVALTFGARGGVLLGGGVLLDMADLLAGSDFRRRFVGNRSVTGYLDDVATEVITAYVPALRGAACLLTQNDPALETA</sequence>
<evidence type="ECO:0000313" key="5">
    <source>
        <dbReference type="Proteomes" id="UP001621418"/>
    </source>
</evidence>